<dbReference type="GO" id="GO:0000139">
    <property type="term" value="C:Golgi membrane"/>
    <property type="evidence" value="ECO:0007669"/>
    <property type="project" value="UniProtKB-SubCell"/>
</dbReference>
<evidence type="ECO:0000256" key="8">
    <source>
        <dbReference type="ARBA" id="ARBA00037720"/>
    </source>
</evidence>
<protein>
    <recommendedName>
        <fullName evidence="9">Protein YIPF</fullName>
    </recommendedName>
</protein>
<reference evidence="13" key="1">
    <citation type="journal article" date="2010" name="Nature">
        <title>The Amphimedon queenslandica genome and the evolution of animal complexity.</title>
        <authorList>
            <person name="Srivastava M."/>
            <person name="Simakov O."/>
            <person name="Chapman J."/>
            <person name="Fahey B."/>
            <person name="Gauthier M.E."/>
            <person name="Mitros T."/>
            <person name="Richards G.S."/>
            <person name="Conaco C."/>
            <person name="Dacre M."/>
            <person name="Hellsten U."/>
            <person name="Larroux C."/>
            <person name="Putnam N.H."/>
            <person name="Stanke M."/>
            <person name="Adamska M."/>
            <person name="Darling A."/>
            <person name="Degnan S.M."/>
            <person name="Oakley T.H."/>
            <person name="Plachetzki D.C."/>
            <person name="Zhai Y."/>
            <person name="Adamski M."/>
            <person name="Calcino A."/>
            <person name="Cummins S.F."/>
            <person name="Goodstein D.M."/>
            <person name="Harris C."/>
            <person name="Jackson D.J."/>
            <person name="Leys S.P."/>
            <person name="Shu S."/>
            <person name="Woodcroft B.J."/>
            <person name="Vervoort M."/>
            <person name="Kosik K.S."/>
            <person name="Manning G."/>
            <person name="Degnan B.M."/>
            <person name="Rokhsar D.S."/>
        </authorList>
    </citation>
    <scope>NUCLEOTIDE SEQUENCE [LARGE SCALE GENOMIC DNA]</scope>
</reference>
<comment type="subcellular location">
    <subcellularLocation>
        <location evidence="1 9">Golgi apparatus membrane</location>
        <topology evidence="1 9">Multi-pass membrane protein</topology>
    </subcellularLocation>
    <subcellularLocation>
        <location evidence="7">Golgi apparatus</location>
        <location evidence="7">cis-Golgi network membrane</location>
    </subcellularLocation>
</comment>
<evidence type="ECO:0000256" key="2">
    <source>
        <dbReference type="ARBA" id="ARBA00010596"/>
    </source>
</evidence>
<gene>
    <name evidence="12" type="primary">100634729</name>
</gene>
<dbReference type="GO" id="GO:0048280">
    <property type="term" value="P:vesicle fusion with Golgi apparatus"/>
    <property type="evidence" value="ECO:0007669"/>
    <property type="project" value="TreeGrafter"/>
</dbReference>
<keyword evidence="6 9" id="KW-0472">Membrane</keyword>
<evidence type="ECO:0000256" key="9">
    <source>
        <dbReference type="RuleBase" id="RU361264"/>
    </source>
</evidence>
<evidence type="ECO:0000256" key="5">
    <source>
        <dbReference type="ARBA" id="ARBA00023034"/>
    </source>
</evidence>
<comment type="similarity">
    <text evidence="2 9">Belongs to the YIP1 family.</text>
</comment>
<sequence length="240" mass="26424">MATDGYGIVSGTADFYTPGSESSTSPPPIPSGNLEVRQRGSAGVASKYLESKGFGWLMETDDEGGEEEQKPLLEELDIDLKDIYYKIRCVLFPIPSLGLERHVIRDNPDFWGPLFVVLGYALLSVYGQLTAVSWILTIWIVGSFIVFLLTRVLGGEVSCSQTLGVVGYCLLPLLISAPLISLIHHSVPWISFILKGMAVFWASFSAGSLLAQEELSHKKPLVLYPIFLLYIYFFSVYTGA</sequence>
<dbReference type="STRING" id="400682.A0A1X7V490"/>
<dbReference type="InterPro" id="IPR006977">
    <property type="entry name" value="Yip1_dom"/>
</dbReference>
<comment type="function">
    <text evidence="8">Involved in the maintenance of the Golgi structure.</text>
</comment>
<feature type="transmembrane region" description="Helical" evidence="9">
    <location>
        <begin position="189"/>
        <end position="209"/>
    </location>
</feature>
<dbReference type="eggNOG" id="KOG3103">
    <property type="taxonomic scope" value="Eukaryota"/>
</dbReference>
<evidence type="ECO:0000313" key="12">
    <source>
        <dbReference type="EnsemblMetazoa" id="Aqu2.1.34828_001"/>
    </source>
</evidence>
<dbReference type="Proteomes" id="UP000007879">
    <property type="component" value="Unassembled WGS sequence"/>
</dbReference>
<dbReference type="GO" id="GO:0005802">
    <property type="term" value="C:trans-Golgi network"/>
    <property type="evidence" value="ECO:0007669"/>
    <property type="project" value="TreeGrafter"/>
</dbReference>
<feature type="transmembrane region" description="Helical" evidence="9">
    <location>
        <begin position="165"/>
        <end position="183"/>
    </location>
</feature>
<evidence type="ECO:0000256" key="1">
    <source>
        <dbReference type="ARBA" id="ARBA00004653"/>
    </source>
</evidence>
<dbReference type="OrthoDB" id="411251at2759"/>
<feature type="transmembrane region" description="Helical" evidence="9">
    <location>
        <begin position="133"/>
        <end position="153"/>
    </location>
</feature>
<dbReference type="OMA" id="SWIITMW"/>
<dbReference type="EnsemblMetazoa" id="Aqu2.1.34828_001">
    <property type="protein sequence ID" value="Aqu2.1.34828_001"/>
    <property type="gene ID" value="Aqu2.1.34828"/>
</dbReference>
<feature type="region of interest" description="Disordered" evidence="10">
    <location>
        <begin position="1"/>
        <end position="34"/>
    </location>
</feature>
<dbReference type="FunCoup" id="A0A1X7V490">
    <property type="interactions" value="265"/>
</dbReference>
<dbReference type="Pfam" id="PF04893">
    <property type="entry name" value="Yip1"/>
    <property type="match status" value="1"/>
</dbReference>
<dbReference type="EnsemblMetazoa" id="XM_003385730.3">
    <property type="protein sequence ID" value="XP_003385778.1"/>
    <property type="gene ID" value="LOC100634729"/>
</dbReference>
<evidence type="ECO:0000259" key="11">
    <source>
        <dbReference type="Pfam" id="PF04893"/>
    </source>
</evidence>
<feature type="transmembrane region" description="Helical" evidence="9">
    <location>
        <begin position="221"/>
        <end position="239"/>
    </location>
</feature>
<name>A0A1X7V490_AMPQE</name>
<organism evidence="12">
    <name type="scientific">Amphimedon queenslandica</name>
    <name type="common">Sponge</name>
    <dbReference type="NCBI Taxonomy" id="400682"/>
    <lineage>
        <taxon>Eukaryota</taxon>
        <taxon>Metazoa</taxon>
        <taxon>Porifera</taxon>
        <taxon>Demospongiae</taxon>
        <taxon>Heteroscleromorpha</taxon>
        <taxon>Haplosclerida</taxon>
        <taxon>Niphatidae</taxon>
        <taxon>Amphimedon</taxon>
    </lineage>
</organism>
<dbReference type="GO" id="GO:0006888">
    <property type="term" value="P:endoplasmic reticulum to Golgi vesicle-mediated transport"/>
    <property type="evidence" value="ECO:0007669"/>
    <property type="project" value="InterPro"/>
</dbReference>
<keyword evidence="13" id="KW-1185">Reference proteome</keyword>
<dbReference type="InParanoid" id="A0A1X7V490"/>
<evidence type="ECO:0000256" key="4">
    <source>
        <dbReference type="ARBA" id="ARBA00022989"/>
    </source>
</evidence>
<dbReference type="KEGG" id="aqu:100634729"/>
<reference evidence="12" key="2">
    <citation type="submission" date="2017-05" db="UniProtKB">
        <authorList>
            <consortium name="EnsemblMetazoa"/>
        </authorList>
    </citation>
    <scope>IDENTIFICATION</scope>
</reference>
<keyword evidence="4 9" id="KW-1133">Transmembrane helix</keyword>
<accession>A0A1X7V490</accession>
<proteinExistence type="inferred from homology"/>
<dbReference type="InterPro" id="IPR045231">
    <property type="entry name" value="Yip1/4-like"/>
</dbReference>
<evidence type="ECO:0000313" key="13">
    <source>
        <dbReference type="Proteomes" id="UP000007879"/>
    </source>
</evidence>
<evidence type="ECO:0000256" key="6">
    <source>
        <dbReference type="ARBA" id="ARBA00023136"/>
    </source>
</evidence>
<dbReference type="AlphaFoldDB" id="A0A1X7V490"/>
<evidence type="ECO:0000256" key="7">
    <source>
        <dbReference type="ARBA" id="ARBA00024188"/>
    </source>
</evidence>
<dbReference type="PANTHER" id="PTHR21236">
    <property type="entry name" value="GOLGI MEMBRANE PROTEIN YIP1"/>
    <property type="match status" value="1"/>
</dbReference>
<evidence type="ECO:0000256" key="10">
    <source>
        <dbReference type="SAM" id="MobiDB-lite"/>
    </source>
</evidence>
<evidence type="ECO:0000256" key="3">
    <source>
        <dbReference type="ARBA" id="ARBA00022692"/>
    </source>
</evidence>
<feature type="domain" description="Yip1" evidence="11">
    <location>
        <begin position="102"/>
        <end position="236"/>
    </location>
</feature>
<keyword evidence="3 9" id="KW-0812">Transmembrane</keyword>
<feature type="transmembrane region" description="Helical" evidence="9">
    <location>
        <begin position="110"/>
        <end position="127"/>
    </location>
</feature>
<dbReference type="PANTHER" id="PTHR21236:SF7">
    <property type="entry name" value="PROTEIN YIPF4"/>
    <property type="match status" value="1"/>
</dbReference>
<keyword evidence="5" id="KW-0333">Golgi apparatus</keyword>